<accession>A0ABT3J5Q8</accession>
<feature type="transmembrane region" description="Helical" evidence="1">
    <location>
        <begin position="76"/>
        <end position="94"/>
    </location>
</feature>
<gene>
    <name evidence="2" type="ORF">OM960_15805</name>
</gene>
<evidence type="ECO:0000313" key="2">
    <source>
        <dbReference type="EMBL" id="MCW3783014.1"/>
    </source>
</evidence>
<keyword evidence="1" id="KW-1133">Transmembrane helix</keyword>
<feature type="transmembrane region" description="Helical" evidence="1">
    <location>
        <begin position="12"/>
        <end position="34"/>
    </location>
</feature>
<sequence length="140" mass="15289">MTGKGIVESAAFVIAALGGGVLVFAVSHFINLHLYSVKIKPTEFDLVFGSTLVLISIAAVAFVLRRRSSATKAMARTAWFFAVSASAVLAWWLLGVWANTRVKQYDGENFLQDTWGIALALLFWLALATSVIRSRREKGP</sequence>
<protein>
    <submittedName>
        <fullName evidence="2">Uncharacterized protein</fullName>
    </submittedName>
</protein>
<reference evidence="2 3" key="1">
    <citation type="submission" date="2022-10" db="EMBL/GenBank/DDBJ databases">
        <title>Defluviimonas sp. CAU 1641 isolated from mud.</title>
        <authorList>
            <person name="Kim W."/>
        </authorList>
    </citation>
    <scope>NUCLEOTIDE SEQUENCE [LARGE SCALE GENOMIC DNA]</scope>
    <source>
        <strain evidence="2 3">CAU 1641</strain>
    </source>
</reference>
<dbReference type="RefSeq" id="WP_264772648.1">
    <property type="nucleotide sequence ID" value="NZ_JAPDOG010000014.1"/>
</dbReference>
<keyword evidence="3" id="KW-1185">Reference proteome</keyword>
<evidence type="ECO:0000313" key="3">
    <source>
        <dbReference type="Proteomes" id="UP001207582"/>
    </source>
</evidence>
<feature type="transmembrane region" description="Helical" evidence="1">
    <location>
        <begin position="46"/>
        <end position="64"/>
    </location>
</feature>
<comment type="caution">
    <text evidence="2">The sequence shown here is derived from an EMBL/GenBank/DDBJ whole genome shotgun (WGS) entry which is preliminary data.</text>
</comment>
<dbReference type="Proteomes" id="UP001207582">
    <property type="component" value="Unassembled WGS sequence"/>
</dbReference>
<feature type="transmembrane region" description="Helical" evidence="1">
    <location>
        <begin position="114"/>
        <end position="132"/>
    </location>
</feature>
<organism evidence="2 3">
    <name type="scientific">Defluviimonas salinarum</name>
    <dbReference type="NCBI Taxonomy" id="2992147"/>
    <lineage>
        <taxon>Bacteria</taxon>
        <taxon>Pseudomonadati</taxon>
        <taxon>Pseudomonadota</taxon>
        <taxon>Alphaproteobacteria</taxon>
        <taxon>Rhodobacterales</taxon>
        <taxon>Paracoccaceae</taxon>
        <taxon>Albidovulum</taxon>
    </lineage>
</organism>
<name>A0ABT3J5Q8_9RHOB</name>
<keyword evidence="1" id="KW-0472">Membrane</keyword>
<keyword evidence="1" id="KW-0812">Transmembrane</keyword>
<proteinExistence type="predicted"/>
<evidence type="ECO:0000256" key="1">
    <source>
        <dbReference type="SAM" id="Phobius"/>
    </source>
</evidence>
<dbReference type="EMBL" id="JAPDOG010000014">
    <property type="protein sequence ID" value="MCW3783014.1"/>
    <property type="molecule type" value="Genomic_DNA"/>
</dbReference>